<protein>
    <recommendedName>
        <fullName evidence="3 5">Molybdenum cofactor biosynthesis protein B</fullName>
    </recommendedName>
</protein>
<dbReference type="PIRSF" id="PIRSF006443">
    <property type="entry name" value="MoaB"/>
    <property type="match status" value="1"/>
</dbReference>
<dbReference type="PATRIC" id="fig|1187852.3.peg.3907"/>
<evidence type="ECO:0000256" key="5">
    <source>
        <dbReference type="PIRNR" id="PIRNR006443"/>
    </source>
</evidence>
<evidence type="ECO:0000256" key="1">
    <source>
        <dbReference type="ARBA" id="ARBA00005046"/>
    </source>
</evidence>
<proteinExistence type="inferred from homology"/>
<dbReference type="NCBIfam" id="TIGR00177">
    <property type="entry name" value="molyb_syn"/>
    <property type="match status" value="1"/>
</dbReference>
<dbReference type="AlphaFoldDB" id="A0A0J6UWP4"/>
<dbReference type="Pfam" id="PF00994">
    <property type="entry name" value="MoCF_biosynth"/>
    <property type="match status" value="1"/>
</dbReference>
<comment type="pathway">
    <text evidence="1 5">Cofactor biosynthesis; molybdopterin biosynthesis.</text>
</comment>
<dbReference type="OrthoDB" id="9784492at2"/>
<dbReference type="PROSITE" id="PS01078">
    <property type="entry name" value="MOCF_BIOSYNTHESIS_1"/>
    <property type="match status" value="1"/>
</dbReference>
<evidence type="ECO:0000313" key="8">
    <source>
        <dbReference type="Proteomes" id="UP000036449"/>
    </source>
</evidence>
<comment type="caution">
    <text evidence="7">The sequence shown here is derived from an EMBL/GenBank/DDBJ whole genome shotgun (WGS) entry which is preliminary data.</text>
</comment>
<dbReference type="PANTHER" id="PTHR43232">
    <property type="entry name" value="MOLYBDENUM COFACTOR BIOSYNTHESIS PROTEIN B"/>
    <property type="match status" value="1"/>
</dbReference>
<evidence type="ECO:0000313" key="7">
    <source>
        <dbReference type="EMBL" id="KMO30706.1"/>
    </source>
</evidence>
<sequence length="198" mass="21086">MAGLDQARLDTARAFVPLTIAVLTVSDTRTLADDRSGDTLVERLEKAGHRLAARAIVPDEVEAIRAQVKAWAADPGVDVVITTGGTGFTGRDVTPEAVEPLFEKRMDGFSAIFHRISYDKIGTSTLQSRATAGVVNATYVFVLPGSPGACRDAWDGILAAQLDYRHRPCNFVEIMPRLDEHLKRGAATSSAAAPPAGA</sequence>
<dbReference type="InterPro" id="IPR036425">
    <property type="entry name" value="MoaB/Mog-like_dom_sf"/>
</dbReference>
<dbReference type="PANTHER" id="PTHR43232:SF2">
    <property type="entry name" value="MOLYBDENUM COFACTOR BIOSYNTHESIS PROTEIN B"/>
    <property type="match status" value="1"/>
</dbReference>
<evidence type="ECO:0000259" key="6">
    <source>
        <dbReference type="SMART" id="SM00852"/>
    </source>
</evidence>
<dbReference type="UniPathway" id="UPA00344"/>
<dbReference type="SMART" id="SM00852">
    <property type="entry name" value="MoCF_biosynth"/>
    <property type="match status" value="1"/>
</dbReference>
<organism evidence="7 8">
    <name type="scientific">Methylobacterium tarhaniae</name>
    <dbReference type="NCBI Taxonomy" id="1187852"/>
    <lineage>
        <taxon>Bacteria</taxon>
        <taxon>Pseudomonadati</taxon>
        <taxon>Pseudomonadota</taxon>
        <taxon>Alphaproteobacteria</taxon>
        <taxon>Hyphomicrobiales</taxon>
        <taxon>Methylobacteriaceae</taxon>
        <taxon>Methylobacterium</taxon>
    </lineage>
</organism>
<dbReference type="Gene3D" id="3.40.980.10">
    <property type="entry name" value="MoaB/Mog-like domain"/>
    <property type="match status" value="1"/>
</dbReference>
<dbReference type="SUPFAM" id="SSF53218">
    <property type="entry name" value="Molybdenum cofactor biosynthesis proteins"/>
    <property type="match status" value="1"/>
</dbReference>
<evidence type="ECO:0000256" key="3">
    <source>
        <dbReference type="ARBA" id="ARBA00015262"/>
    </source>
</evidence>
<evidence type="ECO:0000256" key="2">
    <source>
        <dbReference type="ARBA" id="ARBA00006112"/>
    </source>
</evidence>
<keyword evidence="4 5" id="KW-0501">Molybdenum cofactor biosynthesis</keyword>
<dbReference type="CDD" id="cd00886">
    <property type="entry name" value="MogA_MoaB"/>
    <property type="match status" value="1"/>
</dbReference>
<dbReference type="GO" id="GO:0006777">
    <property type="term" value="P:Mo-molybdopterin cofactor biosynthetic process"/>
    <property type="evidence" value="ECO:0007669"/>
    <property type="project" value="UniProtKB-UniRule"/>
</dbReference>
<dbReference type="EMBL" id="LABZ01000266">
    <property type="protein sequence ID" value="KMO30706.1"/>
    <property type="molecule type" value="Genomic_DNA"/>
</dbReference>
<dbReference type="InterPro" id="IPR001453">
    <property type="entry name" value="MoaB/Mog_dom"/>
</dbReference>
<dbReference type="InterPro" id="IPR008284">
    <property type="entry name" value="MoCF_biosynth_CS"/>
</dbReference>
<dbReference type="RefSeq" id="WP_048454233.1">
    <property type="nucleotide sequence ID" value="NZ_LABZ01000266.1"/>
</dbReference>
<dbReference type="NCBIfam" id="TIGR02667">
    <property type="entry name" value="moaB_proteo"/>
    <property type="match status" value="1"/>
</dbReference>
<dbReference type="InterPro" id="IPR013484">
    <property type="entry name" value="MoaB_proteobac"/>
</dbReference>
<dbReference type="GO" id="GO:0005829">
    <property type="term" value="C:cytosol"/>
    <property type="evidence" value="ECO:0007669"/>
    <property type="project" value="TreeGrafter"/>
</dbReference>
<feature type="domain" description="MoaB/Mog" evidence="6">
    <location>
        <begin position="21"/>
        <end position="165"/>
    </location>
</feature>
<gene>
    <name evidence="7" type="ORF">VQ03_28245</name>
</gene>
<comment type="similarity">
    <text evidence="2 5">Belongs to the MoaB/Mog family.</text>
</comment>
<dbReference type="Proteomes" id="UP000036449">
    <property type="component" value="Unassembled WGS sequence"/>
</dbReference>
<keyword evidence="8" id="KW-1185">Reference proteome</keyword>
<reference evidence="7 8" key="1">
    <citation type="submission" date="2015-03" db="EMBL/GenBank/DDBJ databases">
        <title>Genome sequencing of Methylobacterium tarhaniae DSM 25844.</title>
        <authorList>
            <person name="Chaudhry V."/>
            <person name="Patil P.B."/>
        </authorList>
    </citation>
    <scope>NUCLEOTIDE SEQUENCE [LARGE SCALE GENOMIC DNA]</scope>
    <source>
        <strain evidence="7 8">DSM 25844</strain>
    </source>
</reference>
<comment type="function">
    <text evidence="5">May be involved in the biosynthesis of molybdopterin.</text>
</comment>
<accession>A0A0J6UWP4</accession>
<evidence type="ECO:0000256" key="4">
    <source>
        <dbReference type="ARBA" id="ARBA00023150"/>
    </source>
</evidence>
<dbReference type="InterPro" id="IPR012245">
    <property type="entry name" value="MoaB"/>
</dbReference>
<name>A0A0J6UWP4_9HYPH</name>